<sequence length="130" mass="15157">MDYIHDMGLLLLRNTLMSRLEHLDPNSKFPFKQFKYLMKFCVDHDSCVFVNKLLRHSFSGIVDARGLPFSKFALQEIASFTEWANLSMKQIKKQAKIIIAYCSCYDECRQGQAIYSLPYRGYNFVLPKGL</sequence>
<evidence type="ECO:0000313" key="1">
    <source>
        <dbReference type="EMBL" id="CAA2996883.1"/>
    </source>
</evidence>
<dbReference type="Proteomes" id="UP000594638">
    <property type="component" value="Unassembled WGS sequence"/>
</dbReference>
<comment type="caution">
    <text evidence="1">The sequence shown here is derived from an EMBL/GenBank/DDBJ whole genome shotgun (WGS) entry which is preliminary data.</text>
</comment>
<reference evidence="1 2" key="1">
    <citation type="submission" date="2019-12" db="EMBL/GenBank/DDBJ databases">
        <authorList>
            <person name="Alioto T."/>
            <person name="Alioto T."/>
            <person name="Gomez Garrido J."/>
        </authorList>
    </citation>
    <scope>NUCLEOTIDE SEQUENCE [LARGE SCALE GENOMIC DNA]</scope>
</reference>
<evidence type="ECO:0000313" key="2">
    <source>
        <dbReference type="Proteomes" id="UP000594638"/>
    </source>
</evidence>
<protein>
    <submittedName>
        <fullName evidence="1">Uncharacterized protein</fullName>
    </submittedName>
</protein>
<dbReference type="EMBL" id="CACTIH010005536">
    <property type="protein sequence ID" value="CAA2996883.1"/>
    <property type="molecule type" value="Genomic_DNA"/>
</dbReference>
<dbReference type="AlphaFoldDB" id="A0A8S0SVL2"/>
<keyword evidence="2" id="KW-1185">Reference proteome</keyword>
<proteinExistence type="predicted"/>
<dbReference type="Gramene" id="OE9A045684T1">
    <property type="protein sequence ID" value="OE9A045684C1"/>
    <property type="gene ID" value="OE9A045684"/>
</dbReference>
<gene>
    <name evidence="1" type="ORF">OLEA9_A045684</name>
</gene>
<accession>A0A8S0SVL2</accession>
<name>A0A8S0SVL2_OLEEU</name>
<organism evidence="1 2">
    <name type="scientific">Olea europaea subsp. europaea</name>
    <dbReference type="NCBI Taxonomy" id="158383"/>
    <lineage>
        <taxon>Eukaryota</taxon>
        <taxon>Viridiplantae</taxon>
        <taxon>Streptophyta</taxon>
        <taxon>Embryophyta</taxon>
        <taxon>Tracheophyta</taxon>
        <taxon>Spermatophyta</taxon>
        <taxon>Magnoliopsida</taxon>
        <taxon>eudicotyledons</taxon>
        <taxon>Gunneridae</taxon>
        <taxon>Pentapetalae</taxon>
        <taxon>asterids</taxon>
        <taxon>lamiids</taxon>
        <taxon>Lamiales</taxon>
        <taxon>Oleaceae</taxon>
        <taxon>Oleeae</taxon>
        <taxon>Olea</taxon>
    </lineage>
</organism>